<proteinExistence type="predicted"/>
<reference evidence="3" key="1">
    <citation type="submission" date="2025-08" db="UniProtKB">
        <authorList>
            <consortium name="RefSeq"/>
        </authorList>
    </citation>
    <scope>IDENTIFICATION</scope>
</reference>
<evidence type="ECO:0000313" key="2">
    <source>
        <dbReference type="Proteomes" id="UP000504604"/>
    </source>
</evidence>
<keyword evidence="2" id="KW-1185">Reference proteome</keyword>
<dbReference type="Proteomes" id="UP000504604">
    <property type="component" value="Linkage group LG14"/>
</dbReference>
<dbReference type="KEGG" id="sind:110013111"/>
<gene>
    <name evidence="3" type="primary">LOC110013111</name>
</gene>
<organism evidence="2 3">
    <name type="scientific">Sesamum indicum</name>
    <name type="common">Oriental sesame</name>
    <name type="synonym">Sesamum orientale</name>
    <dbReference type="NCBI Taxonomy" id="4182"/>
    <lineage>
        <taxon>Eukaryota</taxon>
        <taxon>Viridiplantae</taxon>
        <taxon>Streptophyta</taxon>
        <taxon>Embryophyta</taxon>
        <taxon>Tracheophyta</taxon>
        <taxon>Spermatophyta</taxon>
        <taxon>Magnoliopsida</taxon>
        <taxon>eudicotyledons</taxon>
        <taxon>Gunneridae</taxon>
        <taxon>Pentapetalae</taxon>
        <taxon>asterids</taxon>
        <taxon>lamiids</taxon>
        <taxon>Lamiales</taxon>
        <taxon>Pedaliaceae</taxon>
        <taxon>Sesamum</taxon>
    </lineage>
</organism>
<dbReference type="GeneID" id="110013111"/>
<feature type="non-terminal residue" evidence="3">
    <location>
        <position position="126"/>
    </location>
</feature>
<accession>A0A8M8VEA9</accession>
<dbReference type="RefSeq" id="XP_020554481.1">
    <property type="nucleotide sequence ID" value="XM_020698822.1"/>
</dbReference>
<sequence>MDESEGGHGDYGRDPNEQLHLKDVISPVVDEEEDDCGDLYNDIYVSKNFLQSMRNKEDYLGQRSEQVPENKAAVVTGPVPVVENRSIGLQDGGASFTVPGGVEGYQNVGYRGNNDANEIGIDSHMV</sequence>
<name>A0A8M8VEA9_SESIN</name>
<protein>
    <submittedName>
        <fullName evidence="3">Uncharacterized protein LOC110013111</fullName>
    </submittedName>
</protein>
<evidence type="ECO:0000256" key="1">
    <source>
        <dbReference type="SAM" id="MobiDB-lite"/>
    </source>
</evidence>
<evidence type="ECO:0000313" key="3">
    <source>
        <dbReference type="RefSeq" id="XP_020554481.1"/>
    </source>
</evidence>
<dbReference type="AlphaFoldDB" id="A0A8M8VEA9"/>
<feature type="region of interest" description="Disordered" evidence="1">
    <location>
        <begin position="1"/>
        <end position="20"/>
    </location>
</feature>